<dbReference type="InterPro" id="IPR005839">
    <property type="entry name" value="Methylthiotransferase"/>
</dbReference>
<dbReference type="AlphaFoldDB" id="A0A074K779"/>
<evidence type="ECO:0000256" key="8">
    <source>
        <dbReference type="HAMAP-Rule" id="MF_01865"/>
    </source>
</evidence>
<comment type="similarity">
    <text evidence="8">Belongs to the methylthiotransferase family. RimO subfamily.</text>
</comment>
<dbReference type="InterPro" id="IPR005840">
    <property type="entry name" value="Ribosomal_uS12_MeSTrfase_RimO"/>
</dbReference>
<gene>
    <name evidence="8 13" type="primary">rimO</name>
    <name evidence="13" type="ORF">DT23_04960</name>
</gene>
<dbReference type="GO" id="GO:0035599">
    <property type="term" value="F:aspartic acid methylthiotransferase activity"/>
    <property type="evidence" value="ECO:0007669"/>
    <property type="project" value="TreeGrafter"/>
</dbReference>
<keyword evidence="13" id="KW-0689">Ribosomal protein</keyword>
<protein>
    <recommendedName>
        <fullName evidence="8">Ribosomal protein uS12 methylthiotransferase RimO</fullName>
        <shortName evidence="8">uS12 MTTase</shortName>
        <shortName evidence="8">uS12 methylthiotransferase</shortName>
        <ecNumber evidence="8">2.8.4.4</ecNumber>
    </recommendedName>
    <alternativeName>
        <fullName evidence="8">Ribosomal protein uS12 (aspartate-C(3))-methylthiotransferase</fullName>
    </alternativeName>
    <alternativeName>
        <fullName evidence="8">Ribosome maturation factor RimO</fullName>
    </alternativeName>
</protein>
<dbReference type="NCBIfam" id="TIGR00089">
    <property type="entry name" value="MiaB/RimO family radical SAM methylthiotransferase"/>
    <property type="match status" value="1"/>
</dbReference>
<dbReference type="Pfam" id="PF18693">
    <property type="entry name" value="TRAM_2"/>
    <property type="match status" value="1"/>
</dbReference>
<dbReference type="FunFam" id="3.40.50.12160:FF:000002">
    <property type="entry name" value="Ribosomal protein S12 methylthiotransferase RimO"/>
    <property type="match status" value="1"/>
</dbReference>
<dbReference type="GO" id="GO:0005829">
    <property type="term" value="C:cytosol"/>
    <property type="evidence" value="ECO:0007669"/>
    <property type="project" value="TreeGrafter"/>
</dbReference>
<dbReference type="InterPro" id="IPR038135">
    <property type="entry name" value="Methylthiotransferase_N_sf"/>
</dbReference>
<dbReference type="InterPro" id="IPR002792">
    <property type="entry name" value="TRAM_dom"/>
</dbReference>
<dbReference type="HAMAP" id="MF_01865">
    <property type="entry name" value="MTTase_RimO"/>
    <property type="match status" value="1"/>
</dbReference>
<dbReference type="InterPro" id="IPR023404">
    <property type="entry name" value="rSAM_horseshoe"/>
</dbReference>
<feature type="domain" description="Radical SAM core" evidence="12">
    <location>
        <begin position="154"/>
        <end position="392"/>
    </location>
</feature>
<evidence type="ECO:0000256" key="4">
    <source>
        <dbReference type="ARBA" id="ARBA00022691"/>
    </source>
</evidence>
<comment type="caution">
    <text evidence="13">The sequence shown here is derived from an EMBL/GenBank/DDBJ whole genome shotgun (WGS) entry which is preliminary data.</text>
</comment>
<dbReference type="SFLD" id="SFLDG01082">
    <property type="entry name" value="B12-binding_domain_containing"/>
    <property type="match status" value="1"/>
</dbReference>
<proteinExistence type="inferred from homology"/>
<dbReference type="PANTHER" id="PTHR43837:SF1">
    <property type="entry name" value="RIBOSOMAL PROTEIN US12 METHYLTHIOTRANSFERASE RIMO"/>
    <property type="match status" value="1"/>
</dbReference>
<dbReference type="GO" id="GO:0046872">
    <property type="term" value="F:metal ion binding"/>
    <property type="evidence" value="ECO:0007669"/>
    <property type="project" value="UniProtKB-KW"/>
</dbReference>
<dbReference type="SFLD" id="SFLDS00029">
    <property type="entry name" value="Radical_SAM"/>
    <property type="match status" value="1"/>
</dbReference>
<dbReference type="EMBL" id="AUNB01000040">
    <property type="protein sequence ID" value="KEO57422.1"/>
    <property type="molecule type" value="Genomic_DNA"/>
</dbReference>
<dbReference type="Pfam" id="PF04055">
    <property type="entry name" value="Radical_SAM"/>
    <property type="match status" value="1"/>
</dbReference>
<evidence type="ECO:0000256" key="9">
    <source>
        <dbReference type="SAM" id="MobiDB-lite"/>
    </source>
</evidence>
<evidence type="ECO:0000259" key="12">
    <source>
        <dbReference type="PROSITE" id="PS51918"/>
    </source>
</evidence>
<dbReference type="GO" id="GO:0006400">
    <property type="term" value="P:tRNA modification"/>
    <property type="evidence" value="ECO:0007669"/>
    <property type="project" value="InterPro"/>
</dbReference>
<evidence type="ECO:0000313" key="14">
    <source>
        <dbReference type="Proteomes" id="UP000027471"/>
    </source>
</evidence>
<evidence type="ECO:0000256" key="5">
    <source>
        <dbReference type="ARBA" id="ARBA00022723"/>
    </source>
</evidence>
<sequence>MSTNPPTLRPDLAPRARITDAPRPGQPVIGMVSLGCPKALVDSERILTRLRAEGYAISPDYAGADAVIVNTCGFLDSAKAESLEAIGEALSENGRVIVTGCLGAEPDYITGAHPSVLAVTGPHQYEQVLDAVHVAVPPDPHPFIDLLPATGVSLTPRHYSYLKISEGCNHKCKFCIIPDMRGRLVSRPAHAVIREAEKLVEAGVRELLVISQDTSAYGVDIKHATDRGHRAHITDLARDLGSLGAWVRLHYVYPYPHVRDLIPLMAEAHANGGGVLPYLDIPFQHAHPDVLKRMARPAASAKTLDEIAAWRATCPDITLRSTFIVGYPGETEAEFQYLLDWMDEAQLDRVGCFQYENVDGARSNALPDHVPDAVKQDRWDRFMQKAQAISEAKLQAKVGTTCQVIVDSIDSEGATCRTKSDAPEIDGNLFIDEGFEVLNPGDIVTVEVDEASDYDLWGRLV</sequence>
<dbReference type="Pfam" id="PF00919">
    <property type="entry name" value="UPF0004"/>
    <property type="match status" value="1"/>
</dbReference>
<dbReference type="SUPFAM" id="SSF102114">
    <property type="entry name" value="Radical SAM enzymes"/>
    <property type="match status" value="1"/>
</dbReference>
<dbReference type="STRING" id="1353528.DT23_04960"/>
<dbReference type="PROSITE" id="PS51918">
    <property type="entry name" value="RADICAL_SAM"/>
    <property type="match status" value="1"/>
</dbReference>
<dbReference type="RefSeq" id="WP_038131623.1">
    <property type="nucleotide sequence ID" value="NZ_AUNB01000040.1"/>
</dbReference>
<dbReference type="FunFam" id="3.80.30.20:FF:000001">
    <property type="entry name" value="tRNA-2-methylthio-N(6)-dimethylallyladenosine synthase 2"/>
    <property type="match status" value="1"/>
</dbReference>
<dbReference type="InterPro" id="IPR012340">
    <property type="entry name" value="NA-bd_OB-fold"/>
</dbReference>
<keyword evidence="7 8" id="KW-0411">Iron-sulfur</keyword>
<dbReference type="InterPro" id="IPR006638">
    <property type="entry name" value="Elp3/MiaA/NifB-like_rSAM"/>
</dbReference>
<dbReference type="InterPro" id="IPR058240">
    <property type="entry name" value="rSAM_sf"/>
</dbReference>
<name>A0A074K779_9RHOB</name>
<evidence type="ECO:0000259" key="11">
    <source>
        <dbReference type="PROSITE" id="PS51449"/>
    </source>
</evidence>
<keyword evidence="2 8" id="KW-0963">Cytoplasm</keyword>
<dbReference type="EC" id="2.8.4.4" evidence="8"/>
<dbReference type="InterPro" id="IPR007197">
    <property type="entry name" value="rSAM"/>
</dbReference>
<dbReference type="SMART" id="SM00729">
    <property type="entry name" value="Elp3"/>
    <property type="match status" value="1"/>
</dbReference>
<dbReference type="Proteomes" id="UP000027471">
    <property type="component" value="Unassembled WGS sequence"/>
</dbReference>
<keyword evidence="3 8" id="KW-0808">Transferase</keyword>
<dbReference type="SFLD" id="SFLDF00274">
    <property type="entry name" value="ribosomal_protein_S12_methylth"/>
    <property type="match status" value="1"/>
</dbReference>
<feature type="binding site" evidence="8">
    <location>
        <position position="168"/>
    </location>
    <ligand>
        <name>[4Fe-4S] cluster</name>
        <dbReference type="ChEBI" id="CHEBI:49883"/>
        <label>2</label>
        <note>4Fe-4S-S-AdoMet</note>
    </ligand>
</feature>
<feature type="region of interest" description="Disordered" evidence="9">
    <location>
        <begin position="1"/>
        <end position="24"/>
    </location>
</feature>
<evidence type="ECO:0000256" key="2">
    <source>
        <dbReference type="ARBA" id="ARBA00022490"/>
    </source>
</evidence>
<dbReference type="NCBIfam" id="TIGR01125">
    <property type="entry name" value="30S ribosomal protein S12 methylthiotransferase RimO"/>
    <property type="match status" value="1"/>
</dbReference>
<dbReference type="InterPro" id="IPR013848">
    <property type="entry name" value="Methylthiotransferase_N"/>
</dbReference>
<dbReference type="GO" id="GO:0005840">
    <property type="term" value="C:ribosome"/>
    <property type="evidence" value="ECO:0007669"/>
    <property type="project" value="UniProtKB-KW"/>
</dbReference>
<accession>A0A074K779</accession>
<dbReference type="SFLD" id="SFLDG01061">
    <property type="entry name" value="methylthiotransferase"/>
    <property type="match status" value="1"/>
</dbReference>
<evidence type="ECO:0000256" key="6">
    <source>
        <dbReference type="ARBA" id="ARBA00023004"/>
    </source>
</evidence>
<dbReference type="PROSITE" id="PS50926">
    <property type="entry name" value="TRAM"/>
    <property type="match status" value="1"/>
</dbReference>
<keyword evidence="14" id="KW-1185">Reference proteome</keyword>
<dbReference type="eggNOG" id="COG0621">
    <property type="taxonomic scope" value="Bacteria"/>
</dbReference>
<comment type="subcellular location">
    <subcellularLocation>
        <location evidence="8">Cytoplasm</location>
    </subcellularLocation>
</comment>
<feature type="binding site" evidence="8">
    <location>
        <position position="101"/>
    </location>
    <ligand>
        <name>[4Fe-4S] cluster</name>
        <dbReference type="ChEBI" id="CHEBI:49883"/>
        <label>1</label>
    </ligand>
</feature>
<feature type="domain" description="MTTase N-terminal" evidence="11">
    <location>
        <begin position="27"/>
        <end position="137"/>
    </location>
</feature>
<feature type="binding site" evidence="8">
    <location>
        <position position="72"/>
    </location>
    <ligand>
        <name>[4Fe-4S] cluster</name>
        <dbReference type="ChEBI" id="CHEBI:49883"/>
        <label>1</label>
    </ligand>
</feature>
<evidence type="ECO:0000313" key="13">
    <source>
        <dbReference type="EMBL" id="KEO57422.1"/>
    </source>
</evidence>
<dbReference type="Gene3D" id="3.80.30.20">
    <property type="entry name" value="tm_1862 like domain"/>
    <property type="match status" value="1"/>
</dbReference>
<dbReference type="PROSITE" id="PS51449">
    <property type="entry name" value="MTTASE_N"/>
    <property type="match status" value="1"/>
</dbReference>
<comment type="function">
    <text evidence="8">Catalyzes the methylthiolation of an aspartic acid residue of ribosomal protein uS12.</text>
</comment>
<comment type="cofactor">
    <cofactor evidence="8">
        <name>[4Fe-4S] cluster</name>
        <dbReference type="ChEBI" id="CHEBI:49883"/>
    </cofactor>
    <text evidence="8">Binds 2 [4Fe-4S] clusters. One cluster is coordinated with 3 cysteines and an exchangeable S-adenosyl-L-methionine.</text>
</comment>
<dbReference type="GO" id="GO:0051539">
    <property type="term" value="F:4 iron, 4 sulfur cluster binding"/>
    <property type="evidence" value="ECO:0007669"/>
    <property type="project" value="UniProtKB-UniRule"/>
</dbReference>
<evidence type="ECO:0000256" key="3">
    <source>
        <dbReference type="ARBA" id="ARBA00022679"/>
    </source>
</evidence>
<dbReference type="GO" id="GO:0103039">
    <property type="term" value="F:protein methylthiotransferase activity"/>
    <property type="evidence" value="ECO:0007669"/>
    <property type="project" value="UniProtKB-EC"/>
</dbReference>
<feature type="binding site" evidence="8">
    <location>
        <position position="172"/>
    </location>
    <ligand>
        <name>[4Fe-4S] cluster</name>
        <dbReference type="ChEBI" id="CHEBI:49883"/>
        <label>2</label>
        <note>4Fe-4S-S-AdoMet</note>
    </ligand>
</feature>
<dbReference type="OrthoDB" id="9805215at2"/>
<feature type="binding site" evidence="8">
    <location>
        <position position="36"/>
    </location>
    <ligand>
        <name>[4Fe-4S] cluster</name>
        <dbReference type="ChEBI" id="CHEBI:49883"/>
        <label>1</label>
    </ligand>
</feature>
<keyword evidence="13" id="KW-0687">Ribonucleoprotein</keyword>
<keyword evidence="5 8" id="KW-0479">Metal-binding</keyword>
<evidence type="ECO:0000256" key="1">
    <source>
        <dbReference type="ARBA" id="ARBA00022485"/>
    </source>
</evidence>
<feature type="domain" description="TRAM" evidence="10">
    <location>
        <begin position="395"/>
        <end position="461"/>
    </location>
</feature>
<organism evidence="13 14">
    <name type="scientific">Thioclava indica</name>
    <dbReference type="NCBI Taxonomy" id="1353528"/>
    <lineage>
        <taxon>Bacteria</taxon>
        <taxon>Pseudomonadati</taxon>
        <taxon>Pseudomonadota</taxon>
        <taxon>Alphaproteobacteria</taxon>
        <taxon>Rhodobacterales</taxon>
        <taxon>Paracoccaceae</taxon>
        <taxon>Thioclava</taxon>
    </lineage>
</organism>
<dbReference type="CDD" id="cd01335">
    <property type="entry name" value="Radical_SAM"/>
    <property type="match status" value="1"/>
</dbReference>
<reference evidence="13 14" key="1">
    <citation type="journal article" date="2015" name="Antonie Van Leeuwenhoek">
        <title>Thioclava indica sp. nov., isolated from surface seawater of the Indian Ocean.</title>
        <authorList>
            <person name="Liu Y."/>
            <person name="Lai Q."/>
            <person name="Du J."/>
            <person name="Xu H."/>
            <person name="Jiang L."/>
            <person name="Shao Z."/>
        </authorList>
    </citation>
    <scope>NUCLEOTIDE SEQUENCE [LARGE SCALE GENOMIC DNA]</scope>
    <source>
        <strain evidence="13 14">DT23-4</strain>
    </source>
</reference>
<keyword evidence="4 8" id="KW-0949">S-adenosyl-L-methionine</keyword>
<dbReference type="Gene3D" id="3.40.50.12160">
    <property type="entry name" value="Methylthiotransferase, N-terminal domain"/>
    <property type="match status" value="1"/>
</dbReference>
<dbReference type="PANTHER" id="PTHR43837">
    <property type="entry name" value="RIBOSOMAL PROTEIN S12 METHYLTHIOTRANSFERASE RIMO"/>
    <property type="match status" value="1"/>
</dbReference>
<keyword evidence="1 8" id="KW-0004">4Fe-4S</keyword>
<dbReference type="Gene3D" id="2.40.50.140">
    <property type="entry name" value="Nucleic acid-binding proteins"/>
    <property type="match status" value="1"/>
</dbReference>
<evidence type="ECO:0000259" key="10">
    <source>
        <dbReference type="PROSITE" id="PS50926"/>
    </source>
</evidence>
<evidence type="ECO:0000256" key="7">
    <source>
        <dbReference type="ARBA" id="ARBA00023014"/>
    </source>
</evidence>
<keyword evidence="6 8" id="KW-0408">Iron</keyword>
<feature type="binding site" evidence="8">
    <location>
        <position position="175"/>
    </location>
    <ligand>
        <name>[4Fe-4S] cluster</name>
        <dbReference type="ChEBI" id="CHEBI:49883"/>
        <label>2</label>
        <note>4Fe-4S-S-AdoMet</note>
    </ligand>
</feature>
<comment type="catalytic activity">
    <reaction evidence="8">
        <text>L-aspartate(89)-[ribosomal protein uS12]-hydrogen + (sulfur carrier)-SH + AH2 + 2 S-adenosyl-L-methionine = 3-methylsulfanyl-L-aspartate(89)-[ribosomal protein uS12]-hydrogen + (sulfur carrier)-H + 5'-deoxyadenosine + L-methionine + A + S-adenosyl-L-homocysteine + 2 H(+)</text>
        <dbReference type="Rhea" id="RHEA:37087"/>
        <dbReference type="Rhea" id="RHEA-COMP:10460"/>
        <dbReference type="Rhea" id="RHEA-COMP:10461"/>
        <dbReference type="Rhea" id="RHEA-COMP:14737"/>
        <dbReference type="Rhea" id="RHEA-COMP:14739"/>
        <dbReference type="ChEBI" id="CHEBI:13193"/>
        <dbReference type="ChEBI" id="CHEBI:15378"/>
        <dbReference type="ChEBI" id="CHEBI:17319"/>
        <dbReference type="ChEBI" id="CHEBI:17499"/>
        <dbReference type="ChEBI" id="CHEBI:29917"/>
        <dbReference type="ChEBI" id="CHEBI:29961"/>
        <dbReference type="ChEBI" id="CHEBI:57844"/>
        <dbReference type="ChEBI" id="CHEBI:57856"/>
        <dbReference type="ChEBI" id="CHEBI:59789"/>
        <dbReference type="ChEBI" id="CHEBI:64428"/>
        <dbReference type="ChEBI" id="CHEBI:73599"/>
        <dbReference type="EC" id="2.8.4.4"/>
    </reaction>
</comment>